<accession>A0A396JKS8</accession>
<dbReference type="Gramene" id="rna1287">
    <property type="protein sequence ID" value="RHN77794.1"/>
    <property type="gene ID" value="gene1287"/>
</dbReference>
<comment type="caution">
    <text evidence="1">The sequence shown here is derived from an EMBL/GenBank/DDBJ whole genome shotgun (WGS) entry which is preliminary data.</text>
</comment>
<name>A0A396JKS8_MEDTR</name>
<evidence type="ECO:0000313" key="1">
    <source>
        <dbReference type="EMBL" id="RHN77794.1"/>
    </source>
</evidence>
<dbReference type="EMBL" id="PSQE01000001">
    <property type="protein sequence ID" value="RHN77794.1"/>
    <property type="molecule type" value="Genomic_DNA"/>
</dbReference>
<proteinExistence type="predicted"/>
<gene>
    <name evidence="1" type="ORF">MtrunA17_Chr1g0158591</name>
</gene>
<protein>
    <submittedName>
        <fullName evidence="1">Uncharacterized protein</fullName>
    </submittedName>
</protein>
<dbReference type="Proteomes" id="UP000265566">
    <property type="component" value="Chromosome 1"/>
</dbReference>
<organism evidence="1">
    <name type="scientific">Medicago truncatula</name>
    <name type="common">Barrel medic</name>
    <name type="synonym">Medicago tribuloides</name>
    <dbReference type="NCBI Taxonomy" id="3880"/>
    <lineage>
        <taxon>Eukaryota</taxon>
        <taxon>Viridiplantae</taxon>
        <taxon>Streptophyta</taxon>
        <taxon>Embryophyta</taxon>
        <taxon>Tracheophyta</taxon>
        <taxon>Spermatophyta</taxon>
        <taxon>Magnoliopsida</taxon>
        <taxon>eudicotyledons</taxon>
        <taxon>Gunneridae</taxon>
        <taxon>Pentapetalae</taxon>
        <taxon>rosids</taxon>
        <taxon>fabids</taxon>
        <taxon>Fabales</taxon>
        <taxon>Fabaceae</taxon>
        <taxon>Papilionoideae</taxon>
        <taxon>50 kb inversion clade</taxon>
        <taxon>NPAAA clade</taxon>
        <taxon>Hologalegina</taxon>
        <taxon>IRL clade</taxon>
        <taxon>Trifolieae</taxon>
        <taxon>Medicago</taxon>
    </lineage>
</organism>
<sequence>MKIYEVAPVNLSPEDEEIEKSAVTGSIPSVVMIVKVVNLNWEMGF</sequence>
<reference evidence="1" key="1">
    <citation type="journal article" date="2018" name="Nat. Plants">
        <title>Whole-genome landscape of Medicago truncatula symbiotic genes.</title>
        <authorList>
            <person name="Pecrix Y."/>
            <person name="Gamas P."/>
            <person name="Carrere S."/>
        </authorList>
    </citation>
    <scope>NUCLEOTIDE SEQUENCE</scope>
    <source>
        <tissue evidence="1">Leaves</tissue>
    </source>
</reference>
<dbReference type="AlphaFoldDB" id="A0A396JKS8"/>